<evidence type="ECO:0000313" key="6">
    <source>
        <dbReference type="EMBL" id="CAB4222380.1"/>
    </source>
</evidence>
<evidence type="ECO:0000313" key="5">
    <source>
        <dbReference type="EMBL" id="CAB4211149.1"/>
    </source>
</evidence>
<dbReference type="EMBL" id="LR797021">
    <property type="protein sequence ID" value="CAB4182200.1"/>
    <property type="molecule type" value="Genomic_DNA"/>
</dbReference>
<evidence type="ECO:0000313" key="1">
    <source>
        <dbReference type="EMBL" id="CAB4171125.1"/>
    </source>
</evidence>
<evidence type="ECO:0000313" key="7">
    <source>
        <dbReference type="EMBL" id="CAB5227639.1"/>
    </source>
</evidence>
<dbReference type="EMBL" id="LR797157">
    <property type="protein sequence ID" value="CAB4190800.1"/>
    <property type="molecule type" value="Genomic_DNA"/>
</dbReference>
<evidence type="ECO:0000313" key="4">
    <source>
        <dbReference type="EMBL" id="CAB4190800.1"/>
    </source>
</evidence>
<dbReference type="EMBL" id="LR797369">
    <property type="protein sequence ID" value="CAB4211149.1"/>
    <property type="molecule type" value="Genomic_DNA"/>
</dbReference>
<dbReference type="EMBL" id="LR796860">
    <property type="protein sequence ID" value="CAB4171125.1"/>
    <property type="molecule type" value="Genomic_DNA"/>
</dbReference>
<dbReference type="EMBL" id="LR797518">
    <property type="protein sequence ID" value="CAB4222380.1"/>
    <property type="molecule type" value="Genomic_DNA"/>
</dbReference>
<evidence type="ECO:0000313" key="3">
    <source>
        <dbReference type="EMBL" id="CAB4182200.1"/>
    </source>
</evidence>
<sequence>MIGSCVAYLDRLKKQSDDKAVAYRDDAIKWCSENLKSDKYEIVDGKCVAKKG</sequence>
<protein>
    <submittedName>
        <fullName evidence="1">Uncharacterized protein</fullName>
    </submittedName>
</protein>
<reference evidence="1" key="1">
    <citation type="submission" date="2020-05" db="EMBL/GenBank/DDBJ databases">
        <authorList>
            <person name="Chiriac C."/>
            <person name="Salcher M."/>
            <person name="Ghai R."/>
            <person name="Kavagutti S V."/>
        </authorList>
    </citation>
    <scope>NUCLEOTIDE SEQUENCE</scope>
</reference>
<organism evidence="1">
    <name type="scientific">uncultured Caudovirales phage</name>
    <dbReference type="NCBI Taxonomy" id="2100421"/>
    <lineage>
        <taxon>Viruses</taxon>
        <taxon>Duplodnaviria</taxon>
        <taxon>Heunggongvirae</taxon>
        <taxon>Uroviricota</taxon>
        <taxon>Caudoviricetes</taxon>
        <taxon>Peduoviridae</taxon>
        <taxon>Maltschvirus</taxon>
        <taxon>Maltschvirus maltsch</taxon>
    </lineage>
</organism>
<dbReference type="EMBL" id="LR798378">
    <property type="protein sequence ID" value="CAB5227639.1"/>
    <property type="molecule type" value="Genomic_DNA"/>
</dbReference>
<dbReference type="EMBL" id="LR796945">
    <property type="protein sequence ID" value="CAB4177023.1"/>
    <property type="molecule type" value="Genomic_DNA"/>
</dbReference>
<evidence type="ECO:0000313" key="2">
    <source>
        <dbReference type="EMBL" id="CAB4177023.1"/>
    </source>
</evidence>
<accession>A0A6J5PPG9</accession>
<proteinExistence type="predicted"/>
<name>A0A6J5PPG9_9CAUD</name>
<gene>
    <name evidence="3" type="ORF">UFOVP1065_171</name>
    <name evidence="4" type="ORF">UFOVP1198_140</name>
    <name evidence="5" type="ORF">UFOVP1418_132</name>
    <name evidence="7" type="ORF">UFOVP1524_18</name>
    <name evidence="6" type="ORF">UFOVP1651_18</name>
    <name evidence="1" type="ORF">UFOVP908_229</name>
    <name evidence="2" type="ORF">UFOVP990_140</name>
</gene>